<feature type="compositionally biased region" description="Polar residues" evidence="3">
    <location>
        <begin position="230"/>
        <end position="247"/>
    </location>
</feature>
<dbReference type="SUPFAM" id="SSF51735">
    <property type="entry name" value="NAD(P)-binding Rossmann-fold domains"/>
    <property type="match status" value="1"/>
</dbReference>
<evidence type="ECO:0000256" key="3">
    <source>
        <dbReference type="SAM" id="MobiDB-lite"/>
    </source>
</evidence>
<evidence type="ECO:0000256" key="1">
    <source>
        <dbReference type="ARBA" id="ARBA00006484"/>
    </source>
</evidence>
<dbReference type="PANTHER" id="PTHR24321:SF11">
    <property type="entry name" value="BLR0893 PROTEIN"/>
    <property type="match status" value="1"/>
</dbReference>
<dbReference type="Proteomes" id="UP000029868">
    <property type="component" value="Unassembled WGS sequence"/>
</dbReference>
<dbReference type="PATRIC" id="fig|28229.3.peg.303"/>
<dbReference type="RefSeq" id="WP_052093396.1">
    <property type="nucleotide sequence ID" value="NZ_JQEC01000002.1"/>
</dbReference>
<dbReference type="InterPro" id="IPR002347">
    <property type="entry name" value="SDR_fam"/>
</dbReference>
<name>A0A099L3W4_COLPS</name>
<dbReference type="PANTHER" id="PTHR24321">
    <property type="entry name" value="DEHYDROGENASES, SHORT CHAIN"/>
    <property type="match status" value="1"/>
</dbReference>
<dbReference type="PRINTS" id="PR00080">
    <property type="entry name" value="SDRFAMILY"/>
</dbReference>
<dbReference type="CDD" id="cd05233">
    <property type="entry name" value="SDR_c"/>
    <property type="match status" value="1"/>
</dbReference>
<dbReference type="InterPro" id="IPR020904">
    <property type="entry name" value="Sc_DH/Rdtase_CS"/>
</dbReference>
<keyword evidence="2 4" id="KW-0560">Oxidoreductase</keyword>
<dbReference type="Pfam" id="PF13561">
    <property type="entry name" value="adh_short_C2"/>
    <property type="match status" value="1"/>
</dbReference>
<evidence type="ECO:0000256" key="2">
    <source>
        <dbReference type="ARBA" id="ARBA00023002"/>
    </source>
</evidence>
<comment type="similarity">
    <text evidence="1">Belongs to the short-chain dehydrogenases/reductases (SDR) family.</text>
</comment>
<sequence length="282" mass="29970">MNISSIDDRKEFFSNIIITGFYVKAFKGVHVIKLLENKNILITGAGAGIGRAAALLFSKEGANVALFSRTKETVEQTADLIRTIGGKVIVIIGDVANAADVKLAVDSVVESYGQLDCAFNNAGVEGQFAPLAELDEATYDNTMEINLKGVWLSMKYQIPALQAAGGGTIVNMSSDISTGGIPGTSIYTASKAGVDALTRCGAMDYAQQNIRVNGVAPGSVENTAMTSRLWSEEQQQANRDNSPTGRLSTPEDISEAVAWLCSDRAKHINGQILNIDGGFICR</sequence>
<dbReference type="NCBIfam" id="NF005559">
    <property type="entry name" value="PRK07231.1"/>
    <property type="match status" value="1"/>
</dbReference>
<accession>A0A099L3W4</accession>
<dbReference type="OrthoDB" id="9787298at2"/>
<evidence type="ECO:0000313" key="5">
    <source>
        <dbReference type="Proteomes" id="UP000029868"/>
    </source>
</evidence>
<gene>
    <name evidence="4" type="ORF">GAB14E_1145</name>
</gene>
<dbReference type="AlphaFoldDB" id="A0A099L3W4"/>
<dbReference type="FunFam" id="3.40.50.720:FF:000084">
    <property type="entry name" value="Short-chain dehydrogenase reductase"/>
    <property type="match status" value="1"/>
</dbReference>
<protein>
    <submittedName>
        <fullName evidence="4">3-oxoacyl-(Acyl-carrier-protein) reductase</fullName>
        <ecNumber evidence="4">1.1.1.100</ecNumber>
    </submittedName>
</protein>
<organism evidence="4 5">
    <name type="scientific">Colwellia psychrerythraea</name>
    <name type="common">Vibrio psychroerythus</name>
    <dbReference type="NCBI Taxonomy" id="28229"/>
    <lineage>
        <taxon>Bacteria</taxon>
        <taxon>Pseudomonadati</taxon>
        <taxon>Pseudomonadota</taxon>
        <taxon>Gammaproteobacteria</taxon>
        <taxon>Alteromonadales</taxon>
        <taxon>Colwelliaceae</taxon>
        <taxon>Colwellia</taxon>
    </lineage>
</organism>
<dbReference type="InterPro" id="IPR036291">
    <property type="entry name" value="NAD(P)-bd_dom_sf"/>
</dbReference>
<dbReference type="EMBL" id="JQEC01000002">
    <property type="protein sequence ID" value="KGJ97556.1"/>
    <property type="molecule type" value="Genomic_DNA"/>
</dbReference>
<dbReference type="Gene3D" id="3.40.50.720">
    <property type="entry name" value="NAD(P)-binding Rossmann-like Domain"/>
    <property type="match status" value="1"/>
</dbReference>
<dbReference type="PRINTS" id="PR00081">
    <property type="entry name" value="GDHRDH"/>
</dbReference>
<dbReference type="PROSITE" id="PS00061">
    <property type="entry name" value="ADH_SHORT"/>
    <property type="match status" value="1"/>
</dbReference>
<comment type="caution">
    <text evidence="4">The sequence shown here is derived from an EMBL/GenBank/DDBJ whole genome shotgun (WGS) entry which is preliminary data.</text>
</comment>
<dbReference type="GO" id="GO:0004316">
    <property type="term" value="F:3-oxoacyl-[acyl-carrier-protein] reductase (NADPH) activity"/>
    <property type="evidence" value="ECO:0007669"/>
    <property type="project" value="UniProtKB-EC"/>
</dbReference>
<proteinExistence type="inferred from homology"/>
<feature type="region of interest" description="Disordered" evidence="3">
    <location>
        <begin position="230"/>
        <end position="249"/>
    </location>
</feature>
<reference evidence="4 5" key="1">
    <citation type="submission" date="2014-08" db="EMBL/GenBank/DDBJ databases">
        <title>Genomic and Phenotypic Diversity of Colwellia psychrerythraea strains from Disparate Marine Basins.</title>
        <authorList>
            <person name="Techtmann S.M."/>
            <person name="Stelling S.C."/>
            <person name="Utturkar S.M."/>
            <person name="Alshibli N."/>
            <person name="Harris A."/>
            <person name="Brown S.D."/>
            <person name="Hazen T.C."/>
        </authorList>
    </citation>
    <scope>NUCLEOTIDE SEQUENCE [LARGE SCALE GENOMIC DNA]</scope>
    <source>
        <strain evidence="4 5">GAB14E</strain>
    </source>
</reference>
<evidence type="ECO:0000313" key="4">
    <source>
        <dbReference type="EMBL" id="KGJ97556.1"/>
    </source>
</evidence>
<dbReference type="EC" id="1.1.1.100" evidence="4"/>